<dbReference type="Proteomes" id="UP000002892">
    <property type="component" value="Chromosome"/>
</dbReference>
<evidence type="ECO:0000256" key="1">
    <source>
        <dbReference type="SAM" id="Phobius"/>
    </source>
</evidence>
<gene>
    <name evidence="2" type="ordered locus">Desaci_1235</name>
</gene>
<keyword evidence="1" id="KW-0472">Membrane</keyword>
<accession>I4D391</accession>
<name>I4D391_DESAJ</name>
<reference evidence="2 3" key="1">
    <citation type="journal article" date="2012" name="J. Bacteriol.">
        <title>Complete genome sequences of Desulfosporosinus orientis DSM765T, Desulfosporosinus youngiae DSM17734T, Desulfosporosinus meridiei DSM13257T, and Desulfosporosinus acidiphilus DSM22704T.</title>
        <authorList>
            <person name="Pester M."/>
            <person name="Brambilla E."/>
            <person name="Alazard D."/>
            <person name="Rattei T."/>
            <person name="Weinmaier T."/>
            <person name="Han J."/>
            <person name="Lucas S."/>
            <person name="Lapidus A."/>
            <person name="Cheng J.F."/>
            <person name="Goodwin L."/>
            <person name="Pitluck S."/>
            <person name="Peters L."/>
            <person name="Ovchinnikova G."/>
            <person name="Teshima H."/>
            <person name="Detter J.C."/>
            <person name="Han C.S."/>
            <person name="Tapia R."/>
            <person name="Land M.L."/>
            <person name="Hauser L."/>
            <person name="Kyrpides N.C."/>
            <person name="Ivanova N.N."/>
            <person name="Pagani I."/>
            <person name="Huntmann M."/>
            <person name="Wei C.L."/>
            <person name="Davenport K.W."/>
            <person name="Daligault H."/>
            <person name="Chain P.S."/>
            <person name="Chen A."/>
            <person name="Mavromatis K."/>
            <person name="Markowitz V."/>
            <person name="Szeto E."/>
            <person name="Mikhailova N."/>
            <person name="Pati A."/>
            <person name="Wagner M."/>
            <person name="Woyke T."/>
            <person name="Ollivier B."/>
            <person name="Klenk H.P."/>
            <person name="Spring S."/>
            <person name="Loy A."/>
        </authorList>
    </citation>
    <scope>NUCLEOTIDE SEQUENCE [LARGE SCALE GENOMIC DNA]</scope>
    <source>
        <strain evidence="3">DSM 22704 / JCM 16185 / SJ4</strain>
    </source>
</reference>
<feature type="transmembrane region" description="Helical" evidence="1">
    <location>
        <begin position="162"/>
        <end position="180"/>
    </location>
</feature>
<dbReference type="AlphaFoldDB" id="I4D391"/>
<proteinExistence type="predicted"/>
<sequence>MTNTKTIIGYNLFSYPTLVVIALVLFGLSIFLYKQINLEHGKDKSIVFIHLNDGELKSNDWIFAKLPNWLRWILSLPVAIFVFLVIQYLLSFTIHNILGWTYQNEVIRSVVMMASVISFIACFFYCLPKYKAAFTVASSILLSIYFLLYAVLGIINGFVGDIAYGVSVIVCICIVVGILLSKDSMDIIV</sequence>
<dbReference type="KEGG" id="dai:Desaci_1235"/>
<feature type="transmembrane region" description="Helical" evidence="1">
    <location>
        <begin position="12"/>
        <end position="33"/>
    </location>
</feature>
<feature type="transmembrane region" description="Helical" evidence="1">
    <location>
        <begin position="134"/>
        <end position="156"/>
    </location>
</feature>
<dbReference type="RefSeq" id="WP_014826272.1">
    <property type="nucleotide sequence ID" value="NC_018068.1"/>
</dbReference>
<organism evidence="2 3">
    <name type="scientific">Desulfosporosinus acidiphilus (strain DSM 22704 / JCM 16185 / SJ4)</name>
    <dbReference type="NCBI Taxonomy" id="646529"/>
    <lineage>
        <taxon>Bacteria</taxon>
        <taxon>Bacillati</taxon>
        <taxon>Bacillota</taxon>
        <taxon>Clostridia</taxon>
        <taxon>Eubacteriales</taxon>
        <taxon>Desulfitobacteriaceae</taxon>
        <taxon>Desulfosporosinus</taxon>
    </lineage>
</organism>
<keyword evidence="1" id="KW-0812">Transmembrane</keyword>
<protein>
    <submittedName>
        <fullName evidence="2">Uncharacterized protein</fullName>
    </submittedName>
</protein>
<dbReference type="HOGENOM" id="CLU_123241_0_0_9"/>
<keyword evidence="3" id="KW-1185">Reference proteome</keyword>
<evidence type="ECO:0000313" key="2">
    <source>
        <dbReference type="EMBL" id="AFM40265.1"/>
    </source>
</evidence>
<evidence type="ECO:0000313" key="3">
    <source>
        <dbReference type="Proteomes" id="UP000002892"/>
    </source>
</evidence>
<dbReference type="EMBL" id="CP003639">
    <property type="protein sequence ID" value="AFM40265.1"/>
    <property type="molecule type" value="Genomic_DNA"/>
</dbReference>
<feature type="transmembrane region" description="Helical" evidence="1">
    <location>
        <begin position="106"/>
        <end position="127"/>
    </location>
</feature>
<keyword evidence="1" id="KW-1133">Transmembrane helix</keyword>
<feature type="transmembrane region" description="Helical" evidence="1">
    <location>
        <begin position="72"/>
        <end position="94"/>
    </location>
</feature>